<dbReference type="InterPro" id="IPR000182">
    <property type="entry name" value="GNAT_dom"/>
</dbReference>
<dbReference type="EMBL" id="FMHW01000002">
    <property type="protein sequence ID" value="SCL31887.1"/>
    <property type="molecule type" value="Genomic_DNA"/>
</dbReference>
<sequence length="220" mass="24006">MTGTGGADGTGLAGLTRADVTEAADLHLRAFPRFFLATLGAPFLRQFYAGFVDDPDAVTVVSRDPDGRLLGVVVGTLAPDRFFRRLLRRRGLRLAVAAVRPALRDPRAVGRLVRGVAYRGDVPVAARGALLSSICVDPAAVGGGRGRELIDLWWRRVRERGERDAYLTTDADDNDRVNAFYHRAGWTLVGSYATREGRRMNCYAVSAGSTVPAGRHRRDR</sequence>
<dbReference type="Gene3D" id="3.40.630.30">
    <property type="match status" value="1"/>
</dbReference>
<dbReference type="GO" id="GO:0016747">
    <property type="term" value="F:acyltransferase activity, transferring groups other than amino-acyl groups"/>
    <property type="evidence" value="ECO:0007669"/>
    <property type="project" value="InterPro"/>
</dbReference>
<keyword evidence="3" id="KW-1185">Reference proteome</keyword>
<gene>
    <name evidence="2" type="ORF">GA0074692_3197</name>
</gene>
<dbReference type="STRING" id="145854.GA0074692_3197"/>
<accession>A0A1C6SQR9</accession>
<dbReference type="SUPFAM" id="SSF55729">
    <property type="entry name" value="Acyl-CoA N-acyltransferases (Nat)"/>
    <property type="match status" value="1"/>
</dbReference>
<protein>
    <submittedName>
        <fullName evidence="2">Acetyltransferase (GNAT) family protein</fullName>
    </submittedName>
</protein>
<dbReference type="OrthoDB" id="1819306at2"/>
<name>A0A1C6SQR9_9ACTN</name>
<proteinExistence type="predicted"/>
<evidence type="ECO:0000313" key="2">
    <source>
        <dbReference type="EMBL" id="SCL31887.1"/>
    </source>
</evidence>
<dbReference type="Pfam" id="PF00583">
    <property type="entry name" value="Acetyltransf_1"/>
    <property type="match status" value="1"/>
</dbReference>
<reference evidence="3" key="1">
    <citation type="submission" date="2016-06" db="EMBL/GenBank/DDBJ databases">
        <authorList>
            <person name="Varghese N."/>
            <person name="Submissions Spin"/>
        </authorList>
    </citation>
    <scope>NUCLEOTIDE SEQUENCE [LARGE SCALE GENOMIC DNA]</scope>
    <source>
        <strain evidence="3">DSM 43817</strain>
    </source>
</reference>
<feature type="domain" description="N-acetyltransferase" evidence="1">
    <location>
        <begin position="10"/>
        <end position="205"/>
    </location>
</feature>
<dbReference type="Proteomes" id="UP000198959">
    <property type="component" value="Unassembled WGS sequence"/>
</dbReference>
<dbReference type="PROSITE" id="PS51186">
    <property type="entry name" value="GNAT"/>
    <property type="match status" value="1"/>
</dbReference>
<organism evidence="2 3">
    <name type="scientific">Micromonospora pallida</name>
    <dbReference type="NCBI Taxonomy" id="145854"/>
    <lineage>
        <taxon>Bacteria</taxon>
        <taxon>Bacillati</taxon>
        <taxon>Actinomycetota</taxon>
        <taxon>Actinomycetes</taxon>
        <taxon>Micromonosporales</taxon>
        <taxon>Micromonosporaceae</taxon>
        <taxon>Micromonospora</taxon>
    </lineage>
</organism>
<evidence type="ECO:0000313" key="3">
    <source>
        <dbReference type="Proteomes" id="UP000198959"/>
    </source>
</evidence>
<evidence type="ECO:0000259" key="1">
    <source>
        <dbReference type="PROSITE" id="PS51186"/>
    </source>
</evidence>
<dbReference type="AlphaFoldDB" id="A0A1C6SQR9"/>
<keyword evidence="2" id="KW-0808">Transferase</keyword>
<dbReference type="InterPro" id="IPR016181">
    <property type="entry name" value="Acyl_CoA_acyltransferase"/>
</dbReference>